<proteinExistence type="predicted"/>
<sequence length="188" mass="21795">MLQLTCSSLQDLTFQFDGDCVHMTEDINEHTIKCFSLEKITDNWQVVLYTRASYNYNVYYIEGENTYNLTHQYSNQQTYGFSKSKGIIAIENSYRTQQFTVSLFGFNVNDDEKIATIVSLIEKDSFIVQTSHSSDLQNNYNHYNYLSIVDKGDIVINSLDLDSVTPSFNKYGQTFDKQPFSMQFGKIY</sequence>
<dbReference type="AlphaFoldDB" id="A2ELZ0"/>
<organism evidence="1 2">
    <name type="scientific">Trichomonas vaginalis (strain ATCC PRA-98 / G3)</name>
    <dbReference type="NCBI Taxonomy" id="412133"/>
    <lineage>
        <taxon>Eukaryota</taxon>
        <taxon>Metamonada</taxon>
        <taxon>Parabasalia</taxon>
        <taxon>Trichomonadida</taxon>
        <taxon>Trichomonadidae</taxon>
        <taxon>Trichomonas</taxon>
    </lineage>
</organism>
<reference evidence="1" key="2">
    <citation type="journal article" date="2007" name="Science">
        <title>Draft genome sequence of the sexually transmitted pathogen Trichomonas vaginalis.</title>
        <authorList>
            <person name="Carlton J.M."/>
            <person name="Hirt R.P."/>
            <person name="Silva J.C."/>
            <person name="Delcher A.L."/>
            <person name="Schatz M."/>
            <person name="Zhao Q."/>
            <person name="Wortman J.R."/>
            <person name="Bidwell S.L."/>
            <person name="Alsmark U.C.M."/>
            <person name="Besteiro S."/>
            <person name="Sicheritz-Ponten T."/>
            <person name="Noel C.J."/>
            <person name="Dacks J.B."/>
            <person name="Foster P.G."/>
            <person name="Simillion C."/>
            <person name="Van de Peer Y."/>
            <person name="Miranda-Saavedra D."/>
            <person name="Barton G.J."/>
            <person name="Westrop G.D."/>
            <person name="Mueller S."/>
            <person name="Dessi D."/>
            <person name="Fiori P.L."/>
            <person name="Ren Q."/>
            <person name="Paulsen I."/>
            <person name="Zhang H."/>
            <person name="Bastida-Corcuera F.D."/>
            <person name="Simoes-Barbosa A."/>
            <person name="Brown M.T."/>
            <person name="Hayes R.D."/>
            <person name="Mukherjee M."/>
            <person name="Okumura C.Y."/>
            <person name="Schneider R."/>
            <person name="Smith A.J."/>
            <person name="Vanacova S."/>
            <person name="Villalvazo M."/>
            <person name="Haas B.J."/>
            <person name="Pertea M."/>
            <person name="Feldblyum T.V."/>
            <person name="Utterback T.R."/>
            <person name="Shu C.L."/>
            <person name="Osoegawa K."/>
            <person name="de Jong P.J."/>
            <person name="Hrdy I."/>
            <person name="Horvathova L."/>
            <person name="Zubacova Z."/>
            <person name="Dolezal P."/>
            <person name="Malik S.B."/>
            <person name="Logsdon J.M. Jr."/>
            <person name="Henze K."/>
            <person name="Gupta A."/>
            <person name="Wang C.C."/>
            <person name="Dunne R.L."/>
            <person name="Upcroft J.A."/>
            <person name="Upcroft P."/>
            <person name="White O."/>
            <person name="Salzberg S.L."/>
            <person name="Tang P."/>
            <person name="Chiu C.-H."/>
            <person name="Lee Y.-S."/>
            <person name="Embley T.M."/>
            <person name="Coombs G.H."/>
            <person name="Mottram J.C."/>
            <person name="Tachezy J."/>
            <person name="Fraser-Liggett C.M."/>
            <person name="Johnson P.J."/>
        </authorList>
    </citation>
    <scope>NUCLEOTIDE SEQUENCE [LARGE SCALE GENOMIC DNA]</scope>
    <source>
        <strain evidence="1">G3</strain>
    </source>
</reference>
<dbReference type="KEGG" id="tva:75681617"/>
<accession>A2ELZ0</accession>
<reference evidence="1" key="1">
    <citation type="submission" date="2006-10" db="EMBL/GenBank/DDBJ databases">
        <authorList>
            <person name="Amadeo P."/>
            <person name="Zhao Q."/>
            <person name="Wortman J."/>
            <person name="Fraser-Liggett C."/>
            <person name="Carlton J."/>
        </authorList>
    </citation>
    <scope>NUCLEOTIDE SEQUENCE</scope>
    <source>
        <strain evidence="1">G3</strain>
    </source>
</reference>
<protein>
    <submittedName>
        <fullName evidence="1">Uncharacterized protein</fullName>
    </submittedName>
</protein>
<evidence type="ECO:0000313" key="1">
    <source>
        <dbReference type="EMBL" id="EAY06329.1"/>
    </source>
</evidence>
<dbReference type="VEuPathDB" id="TrichDB:TVAGG3_0988720"/>
<dbReference type="Proteomes" id="UP000001542">
    <property type="component" value="Unassembled WGS sequence"/>
</dbReference>
<dbReference type="EMBL" id="DS113426">
    <property type="protein sequence ID" value="EAY06329.1"/>
    <property type="molecule type" value="Genomic_DNA"/>
</dbReference>
<name>A2ELZ0_TRIV3</name>
<gene>
    <name evidence="1" type="ORF">TVAG_065860</name>
</gene>
<dbReference type="InParanoid" id="A2ELZ0"/>
<keyword evidence="2" id="KW-1185">Reference proteome</keyword>
<dbReference type="RefSeq" id="XP_001318552.1">
    <property type="nucleotide sequence ID" value="XM_001318517.1"/>
</dbReference>
<evidence type="ECO:0000313" key="2">
    <source>
        <dbReference type="Proteomes" id="UP000001542"/>
    </source>
</evidence>
<dbReference type="VEuPathDB" id="TrichDB:TVAG_065860"/>